<dbReference type="InterPro" id="IPR046431">
    <property type="entry name" value="FAF_dom"/>
</dbReference>
<feature type="non-terminal residue" evidence="4">
    <location>
        <position position="1"/>
    </location>
</feature>
<proteinExistence type="inferred from homology"/>
<name>A0ABQ7XAL0_BRANA</name>
<evidence type="ECO:0000256" key="1">
    <source>
        <dbReference type="ARBA" id="ARBA00008690"/>
    </source>
</evidence>
<accession>A0ABQ7XAL0</accession>
<feature type="domain" description="FAF" evidence="3">
    <location>
        <begin position="224"/>
        <end position="277"/>
    </location>
</feature>
<evidence type="ECO:0000256" key="2">
    <source>
        <dbReference type="SAM" id="MobiDB-lite"/>
    </source>
</evidence>
<comment type="caution">
    <text evidence="4">The sequence shown here is derived from an EMBL/GenBank/DDBJ whole genome shotgun (WGS) entry which is preliminary data.</text>
</comment>
<dbReference type="InterPro" id="IPR021410">
    <property type="entry name" value="FAF"/>
</dbReference>
<protein>
    <recommendedName>
        <fullName evidence="3">FAF domain-containing protein</fullName>
    </recommendedName>
</protein>
<dbReference type="EMBL" id="JAGKQM010001282">
    <property type="protein sequence ID" value="KAH0852060.1"/>
    <property type="molecule type" value="Genomic_DNA"/>
</dbReference>
<organism evidence="4 5">
    <name type="scientific">Brassica napus</name>
    <name type="common">Rape</name>
    <dbReference type="NCBI Taxonomy" id="3708"/>
    <lineage>
        <taxon>Eukaryota</taxon>
        <taxon>Viridiplantae</taxon>
        <taxon>Streptophyta</taxon>
        <taxon>Embryophyta</taxon>
        <taxon>Tracheophyta</taxon>
        <taxon>Spermatophyta</taxon>
        <taxon>Magnoliopsida</taxon>
        <taxon>eudicotyledons</taxon>
        <taxon>Gunneridae</taxon>
        <taxon>Pentapetalae</taxon>
        <taxon>rosids</taxon>
        <taxon>malvids</taxon>
        <taxon>Brassicales</taxon>
        <taxon>Brassicaceae</taxon>
        <taxon>Brassiceae</taxon>
        <taxon>Brassica</taxon>
    </lineage>
</organism>
<feature type="region of interest" description="Disordered" evidence="2">
    <location>
        <begin position="287"/>
        <end position="314"/>
    </location>
</feature>
<dbReference type="Pfam" id="PF11250">
    <property type="entry name" value="FAF"/>
    <property type="match status" value="1"/>
</dbReference>
<comment type="similarity">
    <text evidence="1">Belongs to the fantastic four family.</text>
</comment>
<reference evidence="4 5" key="1">
    <citation type="submission" date="2021-05" db="EMBL/GenBank/DDBJ databases">
        <title>Genome Assembly of Synthetic Allotetraploid Brassica napus Reveals Homoeologous Exchanges between Subgenomes.</title>
        <authorList>
            <person name="Davis J.T."/>
        </authorList>
    </citation>
    <scope>NUCLEOTIDE SEQUENCE [LARGE SCALE GENOMIC DNA]</scope>
    <source>
        <strain evidence="5">cv. Da-Ae</strain>
        <tissue evidence="4">Seedling</tissue>
    </source>
</reference>
<sequence>ESEGIMMTCGLSKSLVFSSSLKKQQGIVTILGSADCNIPSNTSSAPSLRRTFSADLSCKNWVSQNEDLSSEKLRTFGADSLSSGDEEQDEESRSGFDIWAQIQDDKNKKNEETELGQSDVWSSILSDKKKVSESSNDTVPPPYVHPLMKRASSLSEKSLEICTESLGSETGCEGFLGMRRRRLEMLRSKFSTSRKKKQTEVVEIEQEPITVPNYTPCIELPRGSFPPPIRSLTSQSGSALHMKTRRDNGRLVLEAVSMPSHNNFSAKRQDGHLLLAFAEISDEFDIASDEEDESAELQWFDDEEEEEEEEGTRRYKLPQTQSGLITVHRLAHKPIGVPKRNSRWPAADEFETKSDVVHSLPPRPRVAHLARSMKPPSTVDDTVGAACFNACDYSWNPTITENLGHNTKTQFQAPNYVHKSIGLGHDGWINGCKERRRSLLFEDQGGRVEEGEAEVRTEEEAKGIKGFGFEVIGGERVGERVGEERHLLREGRGTVSGDKQRLVPISETEGTCKSTCIAAGAEGEARESDGWLESRAENLFPRTGTYFWVGVLGRGFFLKGCLRRKDSCSTVCLLLSANSSKGKGRDLGTTLTRRARLRSSYCSIGEGRELSWG</sequence>
<dbReference type="PANTHER" id="PTHR33155:SF3">
    <property type="entry name" value="PROTEIN FAF-LIKE, CHLOROPLASTIC"/>
    <property type="match status" value="1"/>
</dbReference>
<gene>
    <name evidence="4" type="ORF">HID58_094248</name>
</gene>
<evidence type="ECO:0000259" key="3">
    <source>
        <dbReference type="Pfam" id="PF11250"/>
    </source>
</evidence>
<feature type="compositionally biased region" description="Acidic residues" evidence="2">
    <location>
        <begin position="287"/>
        <end position="310"/>
    </location>
</feature>
<keyword evidence="5" id="KW-1185">Reference proteome</keyword>
<dbReference type="Proteomes" id="UP000824890">
    <property type="component" value="Unassembled WGS sequence"/>
</dbReference>
<dbReference type="PANTHER" id="PTHR33155">
    <property type="entry name" value="FANTASTIC FOUR-LIKE PROTEIN (DUF3049)"/>
    <property type="match status" value="1"/>
</dbReference>
<evidence type="ECO:0000313" key="4">
    <source>
        <dbReference type="EMBL" id="KAH0852060.1"/>
    </source>
</evidence>
<evidence type="ECO:0000313" key="5">
    <source>
        <dbReference type="Proteomes" id="UP000824890"/>
    </source>
</evidence>